<evidence type="ECO:0000313" key="2">
    <source>
        <dbReference type="Proteomes" id="UP001302321"/>
    </source>
</evidence>
<accession>A0AAN6VYK6</accession>
<proteinExistence type="predicted"/>
<gene>
    <name evidence="1" type="ORF">QBC36DRAFT_391416</name>
</gene>
<dbReference type="PANTHER" id="PTHR12905:SF0">
    <property type="entry name" value="CALCINEURIN-LIKE PHOSPHOESTERASE DOMAIN-CONTAINING PROTEIN"/>
    <property type="match status" value="1"/>
</dbReference>
<dbReference type="SUPFAM" id="SSF56300">
    <property type="entry name" value="Metallo-dependent phosphatases"/>
    <property type="match status" value="1"/>
</dbReference>
<dbReference type="InterPro" id="IPR051693">
    <property type="entry name" value="UPF0046_metallophosphoest"/>
</dbReference>
<dbReference type="InterPro" id="IPR029052">
    <property type="entry name" value="Metallo-depent_PP-like"/>
</dbReference>
<dbReference type="AlphaFoldDB" id="A0AAN6VYK6"/>
<evidence type="ECO:0008006" key="3">
    <source>
        <dbReference type="Google" id="ProtNLM"/>
    </source>
</evidence>
<reference evidence="1" key="2">
    <citation type="submission" date="2023-05" db="EMBL/GenBank/DDBJ databases">
        <authorList>
            <consortium name="Lawrence Berkeley National Laboratory"/>
            <person name="Steindorff A."/>
            <person name="Hensen N."/>
            <person name="Bonometti L."/>
            <person name="Westerberg I."/>
            <person name="Brannstrom I.O."/>
            <person name="Guillou S."/>
            <person name="Cros-Aarteil S."/>
            <person name="Calhoun S."/>
            <person name="Haridas S."/>
            <person name="Kuo A."/>
            <person name="Mondo S."/>
            <person name="Pangilinan J."/>
            <person name="Riley R."/>
            <person name="Labutti K."/>
            <person name="Andreopoulos B."/>
            <person name="Lipzen A."/>
            <person name="Chen C."/>
            <person name="Yanf M."/>
            <person name="Daum C."/>
            <person name="Ng V."/>
            <person name="Clum A."/>
            <person name="Ohm R."/>
            <person name="Martin F."/>
            <person name="Silar P."/>
            <person name="Natvig D."/>
            <person name="Lalanne C."/>
            <person name="Gautier V."/>
            <person name="Ament-Velasquez S.L."/>
            <person name="Kruys A."/>
            <person name="Hutchinson M.I."/>
            <person name="Powell A.J."/>
            <person name="Barry K."/>
            <person name="Miller A.N."/>
            <person name="Grigoriev I.V."/>
            <person name="Debuchy R."/>
            <person name="Gladieux P."/>
            <person name="Thoren M.H."/>
            <person name="Johannesson H."/>
        </authorList>
    </citation>
    <scope>NUCLEOTIDE SEQUENCE</scope>
    <source>
        <strain evidence="1">CBS 892.96</strain>
    </source>
</reference>
<sequence>MESYIKTKFLVLSDTRCCGPEKFKVPDVAVDVAIHCGNLTEDTSLKLIVAGNHDFAPDTEAFSRKVKAAHGVLKAPHAGGIEKLYGPLVPADNIIFLDEGTHKFNLQNAFTYRRCQGHRFDIPKEVDVVMAHGPPRGILDRDYINIQAGCDDLYAAMHCFNHIHKDWGAKLAAWRKKPSGRPEKDMVREKSLKIDNLSIILLRRKDLKPIDCLKEARIQELREVCYVKTSHCGTTADDHPVKPGRSTLCVNATITPYQRLEQKQLPWL</sequence>
<dbReference type="EMBL" id="MU866709">
    <property type="protein sequence ID" value="KAK4170911.1"/>
    <property type="molecule type" value="Genomic_DNA"/>
</dbReference>
<keyword evidence="2" id="KW-1185">Reference proteome</keyword>
<comment type="caution">
    <text evidence="1">The sequence shown here is derived from an EMBL/GenBank/DDBJ whole genome shotgun (WGS) entry which is preliminary data.</text>
</comment>
<name>A0AAN6VYK6_9PEZI</name>
<dbReference type="Gene3D" id="3.60.21.10">
    <property type="match status" value="1"/>
</dbReference>
<dbReference type="Proteomes" id="UP001302321">
    <property type="component" value="Unassembled WGS sequence"/>
</dbReference>
<protein>
    <recommendedName>
        <fullName evidence="3">Calcineurin-like phosphoesterase domain-containing protein</fullName>
    </recommendedName>
</protein>
<reference evidence="1" key="1">
    <citation type="journal article" date="2023" name="Mol. Phylogenet. Evol.">
        <title>Genome-scale phylogeny and comparative genomics of the fungal order Sordariales.</title>
        <authorList>
            <person name="Hensen N."/>
            <person name="Bonometti L."/>
            <person name="Westerberg I."/>
            <person name="Brannstrom I.O."/>
            <person name="Guillou S."/>
            <person name="Cros-Aarteil S."/>
            <person name="Calhoun S."/>
            <person name="Haridas S."/>
            <person name="Kuo A."/>
            <person name="Mondo S."/>
            <person name="Pangilinan J."/>
            <person name="Riley R."/>
            <person name="LaButti K."/>
            <person name="Andreopoulos B."/>
            <person name="Lipzen A."/>
            <person name="Chen C."/>
            <person name="Yan M."/>
            <person name="Daum C."/>
            <person name="Ng V."/>
            <person name="Clum A."/>
            <person name="Steindorff A."/>
            <person name="Ohm R.A."/>
            <person name="Martin F."/>
            <person name="Silar P."/>
            <person name="Natvig D.O."/>
            <person name="Lalanne C."/>
            <person name="Gautier V."/>
            <person name="Ament-Velasquez S.L."/>
            <person name="Kruys A."/>
            <person name="Hutchinson M.I."/>
            <person name="Powell A.J."/>
            <person name="Barry K."/>
            <person name="Miller A.N."/>
            <person name="Grigoriev I.V."/>
            <person name="Debuchy R."/>
            <person name="Gladieux P."/>
            <person name="Hiltunen Thoren M."/>
            <person name="Johannesson H."/>
        </authorList>
    </citation>
    <scope>NUCLEOTIDE SEQUENCE</scope>
    <source>
        <strain evidence="1">CBS 892.96</strain>
    </source>
</reference>
<evidence type="ECO:0000313" key="1">
    <source>
        <dbReference type="EMBL" id="KAK4170911.1"/>
    </source>
</evidence>
<organism evidence="1 2">
    <name type="scientific">Triangularia setosa</name>
    <dbReference type="NCBI Taxonomy" id="2587417"/>
    <lineage>
        <taxon>Eukaryota</taxon>
        <taxon>Fungi</taxon>
        <taxon>Dikarya</taxon>
        <taxon>Ascomycota</taxon>
        <taxon>Pezizomycotina</taxon>
        <taxon>Sordariomycetes</taxon>
        <taxon>Sordariomycetidae</taxon>
        <taxon>Sordariales</taxon>
        <taxon>Podosporaceae</taxon>
        <taxon>Triangularia</taxon>
    </lineage>
</organism>
<dbReference type="PANTHER" id="PTHR12905">
    <property type="entry name" value="METALLOPHOSPHOESTERASE"/>
    <property type="match status" value="1"/>
</dbReference>